<proteinExistence type="predicted"/>
<feature type="compositionally biased region" description="Basic and acidic residues" evidence="1">
    <location>
        <begin position="220"/>
        <end position="243"/>
    </location>
</feature>
<evidence type="ECO:0008006" key="5">
    <source>
        <dbReference type="Google" id="ProtNLM"/>
    </source>
</evidence>
<reference evidence="3 4" key="1">
    <citation type="submission" date="2018-09" db="EMBL/GenBank/DDBJ databases">
        <title>Bacillus saliacetes sp. nov., isolated from Thai shrimp paste (Ka-pi).</title>
        <authorList>
            <person name="Daroonpunt R."/>
            <person name="Tanasupawat S."/>
            <person name="Yiamsombut S."/>
        </authorList>
    </citation>
    <scope>NUCLEOTIDE SEQUENCE [LARGE SCALE GENOMIC DNA]</scope>
    <source>
        <strain evidence="3 4">SKP7-4</strain>
    </source>
</reference>
<keyword evidence="2" id="KW-0732">Signal</keyword>
<name>A0A3A1R6P4_9BACI</name>
<dbReference type="OrthoDB" id="2691390at2"/>
<dbReference type="RefSeq" id="WP_119544850.1">
    <property type="nucleotide sequence ID" value="NZ_QXIR01000001.1"/>
</dbReference>
<gene>
    <name evidence="3" type="ORF">D3H55_00495</name>
</gene>
<feature type="signal peptide" evidence="2">
    <location>
        <begin position="1"/>
        <end position="24"/>
    </location>
</feature>
<dbReference type="InterPro" id="IPR019076">
    <property type="entry name" value="Spore_lipoprot_YhcN/YlaJ-like"/>
</dbReference>
<dbReference type="EMBL" id="QXIR01000001">
    <property type="protein sequence ID" value="RIW38871.1"/>
    <property type="molecule type" value="Genomic_DNA"/>
</dbReference>
<dbReference type="Proteomes" id="UP000265801">
    <property type="component" value="Unassembled WGS sequence"/>
</dbReference>
<evidence type="ECO:0000313" key="3">
    <source>
        <dbReference type="EMBL" id="RIW38871.1"/>
    </source>
</evidence>
<feature type="chain" id="PRO_5017305938" description="Sporulation protein" evidence="2">
    <location>
        <begin position="25"/>
        <end position="243"/>
    </location>
</feature>
<organism evidence="3 4">
    <name type="scientific">Bacillus salacetis</name>
    <dbReference type="NCBI Taxonomy" id="2315464"/>
    <lineage>
        <taxon>Bacteria</taxon>
        <taxon>Bacillati</taxon>
        <taxon>Bacillota</taxon>
        <taxon>Bacilli</taxon>
        <taxon>Bacillales</taxon>
        <taxon>Bacillaceae</taxon>
        <taxon>Bacillus</taxon>
    </lineage>
</organism>
<sequence length="243" mass="27214">MFKLKKKILAAGIIGFSLIGTGCADDLASDGDEIFHDSGNAINISEEEDIYRKTADNEHARGEQFGYVRHQRSPIEGRAISTEDMYTIDREKVADAISKMSVSIPNVEDASTLVTDEEVLVSYKTEVKDKDSRFEVADQVKKTALSVVPRWYHVYVTDDPNLMQNVENLASMDSDMDNVNTAIDDTINQMLQASPQGREVDAGENANGEMYNELGEMNEDDVHQINPDRQKRYDHTGHDSMTD</sequence>
<comment type="caution">
    <text evidence="3">The sequence shown here is derived from an EMBL/GenBank/DDBJ whole genome shotgun (WGS) entry which is preliminary data.</text>
</comment>
<protein>
    <recommendedName>
        <fullName evidence="5">Sporulation protein</fullName>
    </recommendedName>
</protein>
<dbReference type="AlphaFoldDB" id="A0A3A1R6P4"/>
<dbReference type="PROSITE" id="PS51257">
    <property type="entry name" value="PROKAR_LIPOPROTEIN"/>
    <property type="match status" value="1"/>
</dbReference>
<evidence type="ECO:0000313" key="4">
    <source>
        <dbReference type="Proteomes" id="UP000265801"/>
    </source>
</evidence>
<accession>A0A3A1R6P4</accession>
<keyword evidence="4" id="KW-1185">Reference proteome</keyword>
<evidence type="ECO:0000256" key="1">
    <source>
        <dbReference type="SAM" id="MobiDB-lite"/>
    </source>
</evidence>
<feature type="region of interest" description="Disordered" evidence="1">
    <location>
        <begin position="211"/>
        <end position="243"/>
    </location>
</feature>
<dbReference type="Pfam" id="PF09580">
    <property type="entry name" value="Spore_YhcN_YlaJ"/>
    <property type="match status" value="1"/>
</dbReference>
<evidence type="ECO:0000256" key="2">
    <source>
        <dbReference type="SAM" id="SignalP"/>
    </source>
</evidence>